<organism evidence="1 2">
    <name type="scientific">Coemansia aciculifera</name>
    <dbReference type="NCBI Taxonomy" id="417176"/>
    <lineage>
        <taxon>Eukaryota</taxon>
        <taxon>Fungi</taxon>
        <taxon>Fungi incertae sedis</taxon>
        <taxon>Zoopagomycota</taxon>
        <taxon>Kickxellomycotina</taxon>
        <taxon>Kickxellomycetes</taxon>
        <taxon>Kickxellales</taxon>
        <taxon>Kickxellaceae</taxon>
        <taxon>Coemansia</taxon>
    </lineage>
</organism>
<evidence type="ECO:0000313" key="1">
    <source>
        <dbReference type="EMBL" id="KAJ2881716.1"/>
    </source>
</evidence>
<proteinExistence type="predicted"/>
<evidence type="ECO:0000313" key="2">
    <source>
        <dbReference type="Proteomes" id="UP001139981"/>
    </source>
</evidence>
<keyword evidence="2" id="KW-1185">Reference proteome</keyword>
<dbReference type="Proteomes" id="UP001139981">
    <property type="component" value="Unassembled WGS sequence"/>
</dbReference>
<feature type="non-terminal residue" evidence="1">
    <location>
        <position position="71"/>
    </location>
</feature>
<protein>
    <submittedName>
        <fullName evidence="1">Uncharacterized protein</fullName>
    </submittedName>
</protein>
<sequence>MSEGREDGHSPRDDGIWDSAQEEFVSIRYLSPEAADVVLEENDYNTIAGYFDDEDNEGDDNDNEDEYATDS</sequence>
<gene>
    <name evidence="1" type="ORF">IWW38_005758</name>
</gene>
<accession>A0ACC1LUQ8</accession>
<comment type="caution">
    <text evidence="1">The sequence shown here is derived from an EMBL/GenBank/DDBJ whole genome shotgun (WGS) entry which is preliminary data.</text>
</comment>
<reference evidence="1" key="1">
    <citation type="submission" date="2022-07" db="EMBL/GenBank/DDBJ databases">
        <title>Phylogenomic reconstructions and comparative analyses of Kickxellomycotina fungi.</title>
        <authorList>
            <person name="Reynolds N.K."/>
            <person name="Stajich J.E."/>
            <person name="Barry K."/>
            <person name="Grigoriev I.V."/>
            <person name="Crous P."/>
            <person name="Smith M.E."/>
        </authorList>
    </citation>
    <scope>NUCLEOTIDE SEQUENCE</scope>
    <source>
        <strain evidence="1">CBS 190363</strain>
    </source>
</reference>
<dbReference type="EMBL" id="JANBVB010002892">
    <property type="protein sequence ID" value="KAJ2881716.1"/>
    <property type="molecule type" value="Genomic_DNA"/>
</dbReference>
<name>A0ACC1LUQ8_9FUNG</name>